<evidence type="ECO:0000256" key="1">
    <source>
        <dbReference type="ARBA" id="ARBA00022603"/>
    </source>
</evidence>
<dbReference type="Gene3D" id="3.40.50.150">
    <property type="entry name" value="Vaccinia Virus protein VP39"/>
    <property type="match status" value="1"/>
</dbReference>
<protein>
    <submittedName>
        <fullName evidence="5">Caffeoyl-CoA O-Methyltransferase (N-terminal region) Caffeoyl-CoA O-Methyltransferase (C-terminal r)</fullName>
        <ecNumber evidence="5">2.1.1.104</ecNumber>
    </submittedName>
</protein>
<name>D8LTK4_ECTSI</name>
<dbReference type="EMBL" id="FN649732">
    <property type="protein sequence ID" value="CBN73901.1"/>
    <property type="molecule type" value="Genomic_DNA"/>
</dbReference>
<dbReference type="InterPro" id="IPR050362">
    <property type="entry name" value="Cation-dep_OMT"/>
</dbReference>
<evidence type="ECO:0000256" key="4">
    <source>
        <dbReference type="ARBA" id="ARBA00023453"/>
    </source>
</evidence>
<dbReference type="GO" id="GO:0042409">
    <property type="term" value="F:caffeoyl-CoA O-methyltransferase activity"/>
    <property type="evidence" value="ECO:0007669"/>
    <property type="project" value="UniProtKB-EC"/>
</dbReference>
<sequence length="225" mass="24312">MVSGHLQGELLKLLTTLSGAKRVLDIGTFTGYSALAFAEALPEDGVVVTLESDARAAETARGHFASSRDGKKIRLLLGQAMDTIDQLIEDEDPPQFDVIFIDADKKRYWDYLEKVLSGPRPLLAPTGLLLADNVLFHELVPLAEAMATATTGEGEEISPPAMGGEGARAVGAGVLAPTSRRMKIAESLDRFNKRVKEDGRVEVLMLPLRDGLSVVRWRAGGYPAR</sequence>
<dbReference type="PROSITE" id="PS51682">
    <property type="entry name" value="SAM_OMT_I"/>
    <property type="match status" value="1"/>
</dbReference>
<proteinExistence type="inferred from homology"/>
<keyword evidence="2 5" id="KW-0808">Transferase</keyword>
<dbReference type="PANTHER" id="PTHR10509:SF14">
    <property type="entry name" value="CAFFEOYL-COA O-METHYLTRANSFERASE 3-RELATED"/>
    <property type="match status" value="1"/>
</dbReference>
<dbReference type="Proteomes" id="UP000002630">
    <property type="component" value="Linkage Group LG07"/>
</dbReference>
<dbReference type="eggNOG" id="KOG1663">
    <property type="taxonomic scope" value="Eukaryota"/>
</dbReference>
<evidence type="ECO:0000256" key="3">
    <source>
        <dbReference type="ARBA" id="ARBA00022691"/>
    </source>
</evidence>
<reference evidence="5 6" key="1">
    <citation type="journal article" date="2010" name="Nature">
        <title>The Ectocarpus genome and the independent evolution of multicellularity in brown algae.</title>
        <authorList>
            <person name="Cock J.M."/>
            <person name="Sterck L."/>
            <person name="Rouze P."/>
            <person name="Scornet D."/>
            <person name="Allen A.E."/>
            <person name="Amoutzias G."/>
            <person name="Anthouard V."/>
            <person name="Artiguenave F."/>
            <person name="Aury J.M."/>
            <person name="Badger J.H."/>
            <person name="Beszteri B."/>
            <person name="Billiau K."/>
            <person name="Bonnet E."/>
            <person name="Bothwell J.H."/>
            <person name="Bowler C."/>
            <person name="Boyen C."/>
            <person name="Brownlee C."/>
            <person name="Carrano C.J."/>
            <person name="Charrier B."/>
            <person name="Cho G.Y."/>
            <person name="Coelho S.M."/>
            <person name="Collen J."/>
            <person name="Corre E."/>
            <person name="Da Silva C."/>
            <person name="Delage L."/>
            <person name="Delaroque N."/>
            <person name="Dittami S.M."/>
            <person name="Doulbeau S."/>
            <person name="Elias M."/>
            <person name="Farnham G."/>
            <person name="Gachon C.M."/>
            <person name="Gschloessl B."/>
            <person name="Heesch S."/>
            <person name="Jabbari K."/>
            <person name="Jubin C."/>
            <person name="Kawai H."/>
            <person name="Kimura K."/>
            <person name="Kloareg B."/>
            <person name="Kupper F.C."/>
            <person name="Lang D."/>
            <person name="Le Bail A."/>
            <person name="Leblanc C."/>
            <person name="Lerouge P."/>
            <person name="Lohr M."/>
            <person name="Lopez P.J."/>
            <person name="Martens C."/>
            <person name="Maumus F."/>
            <person name="Michel G."/>
            <person name="Miranda-Saavedra D."/>
            <person name="Morales J."/>
            <person name="Moreau H."/>
            <person name="Motomura T."/>
            <person name="Nagasato C."/>
            <person name="Napoli C.A."/>
            <person name="Nelson D.R."/>
            <person name="Nyvall-Collen P."/>
            <person name="Peters A.F."/>
            <person name="Pommier C."/>
            <person name="Potin P."/>
            <person name="Poulain J."/>
            <person name="Quesneville H."/>
            <person name="Read B."/>
            <person name="Rensing S.A."/>
            <person name="Ritter A."/>
            <person name="Rousvoal S."/>
            <person name="Samanta M."/>
            <person name="Samson G."/>
            <person name="Schroeder D.C."/>
            <person name="Segurens B."/>
            <person name="Strittmatter M."/>
            <person name="Tonon T."/>
            <person name="Tregear J.W."/>
            <person name="Valentin K."/>
            <person name="von Dassow P."/>
            <person name="Yamagishi T."/>
            <person name="Van de Peer Y."/>
            <person name="Wincker P."/>
        </authorList>
    </citation>
    <scope>NUCLEOTIDE SEQUENCE [LARGE SCALE GENOMIC DNA]</scope>
    <source>
        <strain evidence="6">Ec32 / CCAP1310/4</strain>
    </source>
</reference>
<accession>D8LTK4</accession>
<dbReference type="SUPFAM" id="SSF53335">
    <property type="entry name" value="S-adenosyl-L-methionine-dependent methyltransferases"/>
    <property type="match status" value="1"/>
</dbReference>
<dbReference type="OMA" id="PYDMIFI"/>
<organism evidence="5 6">
    <name type="scientific">Ectocarpus siliculosus</name>
    <name type="common">Brown alga</name>
    <name type="synonym">Conferva siliculosa</name>
    <dbReference type="NCBI Taxonomy" id="2880"/>
    <lineage>
        <taxon>Eukaryota</taxon>
        <taxon>Sar</taxon>
        <taxon>Stramenopiles</taxon>
        <taxon>Ochrophyta</taxon>
        <taxon>PX clade</taxon>
        <taxon>Phaeophyceae</taxon>
        <taxon>Ectocarpales</taxon>
        <taxon>Ectocarpaceae</taxon>
        <taxon>Ectocarpus</taxon>
    </lineage>
</organism>
<keyword evidence="6" id="KW-1185">Reference proteome</keyword>
<dbReference type="AlphaFoldDB" id="D8LTK4"/>
<dbReference type="InterPro" id="IPR002935">
    <property type="entry name" value="SAM_O-MeTrfase"/>
</dbReference>
<dbReference type="STRING" id="2880.D8LTK4"/>
<dbReference type="PANTHER" id="PTHR10509">
    <property type="entry name" value="O-METHYLTRANSFERASE-RELATED"/>
    <property type="match status" value="1"/>
</dbReference>
<keyword evidence="3" id="KW-0949">S-adenosyl-L-methionine</keyword>
<dbReference type="EC" id="2.1.1.104" evidence="5"/>
<evidence type="ECO:0000313" key="6">
    <source>
        <dbReference type="Proteomes" id="UP000002630"/>
    </source>
</evidence>
<dbReference type="CDD" id="cd02440">
    <property type="entry name" value="AdoMet_MTases"/>
    <property type="match status" value="1"/>
</dbReference>
<evidence type="ECO:0000313" key="5">
    <source>
        <dbReference type="EMBL" id="CBN73901.1"/>
    </source>
</evidence>
<gene>
    <name evidence="5" type="ORF">Esi_0009_0008</name>
</gene>
<dbReference type="InParanoid" id="D8LTK4"/>
<dbReference type="OrthoDB" id="10251242at2759"/>
<dbReference type="GO" id="GO:0032259">
    <property type="term" value="P:methylation"/>
    <property type="evidence" value="ECO:0007669"/>
    <property type="project" value="UniProtKB-KW"/>
</dbReference>
<dbReference type="EMBL" id="FN649137">
    <property type="protein sequence ID" value="CBN73901.1"/>
    <property type="molecule type" value="Genomic_DNA"/>
</dbReference>
<comment type="similarity">
    <text evidence="4">Belongs to the class I-like SAM-binding methyltransferase superfamily. Cation-dependent O-methyltransferase family.</text>
</comment>
<keyword evidence="1 5" id="KW-0489">Methyltransferase</keyword>
<evidence type="ECO:0000256" key="2">
    <source>
        <dbReference type="ARBA" id="ARBA00022679"/>
    </source>
</evidence>
<dbReference type="Pfam" id="PF01596">
    <property type="entry name" value="Methyltransf_3"/>
    <property type="match status" value="2"/>
</dbReference>
<dbReference type="InterPro" id="IPR029063">
    <property type="entry name" value="SAM-dependent_MTases_sf"/>
</dbReference>